<evidence type="ECO:0000256" key="2">
    <source>
        <dbReference type="SAM" id="SignalP"/>
    </source>
</evidence>
<feature type="region of interest" description="Disordered" evidence="1">
    <location>
        <begin position="120"/>
        <end position="160"/>
    </location>
</feature>
<comment type="caution">
    <text evidence="3">The sequence shown here is derived from an EMBL/GenBank/DDBJ whole genome shotgun (WGS) entry which is preliminary data.</text>
</comment>
<dbReference type="RefSeq" id="WP_119671383.1">
    <property type="nucleotide sequence ID" value="NZ_QXED01000013.1"/>
</dbReference>
<reference evidence="3 4" key="1">
    <citation type="submission" date="2018-08" db="EMBL/GenBank/DDBJ databases">
        <title>Fibrisoma montanum sp. nov., isolated from Danxia mountain soil.</title>
        <authorList>
            <person name="Huang Y."/>
        </authorList>
    </citation>
    <scope>NUCLEOTIDE SEQUENCE [LARGE SCALE GENOMIC DNA]</scope>
    <source>
        <strain evidence="3 4">HYT19</strain>
    </source>
</reference>
<evidence type="ECO:0000256" key="1">
    <source>
        <dbReference type="SAM" id="MobiDB-lite"/>
    </source>
</evidence>
<dbReference type="EMBL" id="QXED01000013">
    <property type="protein sequence ID" value="RIV18132.1"/>
    <property type="molecule type" value="Genomic_DNA"/>
</dbReference>
<evidence type="ECO:0000313" key="3">
    <source>
        <dbReference type="EMBL" id="RIV18132.1"/>
    </source>
</evidence>
<accession>A0A418LY07</accession>
<proteinExistence type="predicted"/>
<feature type="signal peptide" evidence="2">
    <location>
        <begin position="1"/>
        <end position="25"/>
    </location>
</feature>
<name>A0A418LY07_9BACT</name>
<feature type="chain" id="PRO_5019162608" description="DUF5683 domain-containing protein" evidence="2">
    <location>
        <begin position="26"/>
        <end position="297"/>
    </location>
</feature>
<keyword evidence="2" id="KW-0732">Signal</keyword>
<evidence type="ECO:0008006" key="5">
    <source>
        <dbReference type="Google" id="ProtNLM"/>
    </source>
</evidence>
<sequence length="297" mass="33169">MTPPVFCLFRLLPVLFLLIGTRAMAQVEVTQVRVRQVNSQRIEIIYNIRGNLPGDSVYVYAQNRQGRVLLPGKAYITGDLGMNIIPGPNRRVYWNLLGNGYEVEGEIRATVLVKRTGLNPPRPAAVTQSPRPVPIRPEAVTTEPTRPPSTPAVADTTGLPRQRRAGPGWALLSVVAPGIGNIFVQTPRPVIGFRPMVTVGCYGLMAYGLIQRQQSREQYRLYEQQRNVTEAEPFYDQANQLHQRYYIATRAAAVVWATDVVLTFLRGVRNTRQPAPGVSWHPGWQAGQPTVVLQYSF</sequence>
<evidence type="ECO:0000313" key="4">
    <source>
        <dbReference type="Proteomes" id="UP000283523"/>
    </source>
</evidence>
<dbReference type="Proteomes" id="UP000283523">
    <property type="component" value="Unassembled WGS sequence"/>
</dbReference>
<gene>
    <name evidence="3" type="ORF">DYU11_29700</name>
</gene>
<organism evidence="3 4">
    <name type="scientific">Fibrisoma montanum</name>
    <dbReference type="NCBI Taxonomy" id="2305895"/>
    <lineage>
        <taxon>Bacteria</taxon>
        <taxon>Pseudomonadati</taxon>
        <taxon>Bacteroidota</taxon>
        <taxon>Cytophagia</taxon>
        <taxon>Cytophagales</taxon>
        <taxon>Spirosomataceae</taxon>
        <taxon>Fibrisoma</taxon>
    </lineage>
</organism>
<dbReference type="OrthoDB" id="953501at2"/>
<dbReference type="AlphaFoldDB" id="A0A418LY07"/>
<keyword evidence="4" id="KW-1185">Reference proteome</keyword>
<protein>
    <recommendedName>
        <fullName evidence="5">DUF5683 domain-containing protein</fullName>
    </recommendedName>
</protein>